<proteinExistence type="predicted"/>
<keyword evidence="1" id="KW-1133">Transmembrane helix</keyword>
<evidence type="ECO:0000256" key="1">
    <source>
        <dbReference type="SAM" id="Phobius"/>
    </source>
</evidence>
<dbReference type="Pfam" id="PF13472">
    <property type="entry name" value="Lipase_GDSL_2"/>
    <property type="match status" value="1"/>
</dbReference>
<gene>
    <name evidence="3" type="ORF">QTN89_07820</name>
</gene>
<organism evidence="3 4">
    <name type="scientific">Roseiconus lacunae</name>
    <dbReference type="NCBI Taxonomy" id="2605694"/>
    <lineage>
        <taxon>Bacteria</taxon>
        <taxon>Pseudomonadati</taxon>
        <taxon>Planctomycetota</taxon>
        <taxon>Planctomycetia</taxon>
        <taxon>Pirellulales</taxon>
        <taxon>Pirellulaceae</taxon>
        <taxon>Roseiconus</taxon>
    </lineage>
</organism>
<accession>A0ABT7PFR1</accession>
<sequence length="312" mass="34991">MNSTGEPGRMIEGRKPPLNIFLPLFLYPVILILIACSSVDAADRPNIVVIMADEKSEITEQRTNQNGQRSREVSNHGSNIALASKEELYLDRKLAFANPEVDNPNLPNVLLIGDSISIGYTAYVRRDLIGKADVYRIPTNAKNSAYGLEHLNDWLEMKSLKWDVIHFNWGLWDLCYRHPESNVQGNRDKVNGTLTESLEGYRSNMKKIVARLKQTDATLIWCTTTPVPAGEAGRKLGDDVKYNLVAAEIMKANKVRINDLHSHALLRLPETMVREGDVHFTEEGYIHLGSKVAEEVSAAIAKRAADSRREIE</sequence>
<reference evidence="3 4" key="1">
    <citation type="submission" date="2023-06" db="EMBL/GenBank/DDBJ databases">
        <title>Roseiconus lacunae JC819 isolated from Gulf of Mannar region, Tamil Nadu.</title>
        <authorList>
            <person name="Pk S."/>
            <person name="Ch S."/>
            <person name="Ch V.R."/>
        </authorList>
    </citation>
    <scope>NUCLEOTIDE SEQUENCE [LARGE SCALE GENOMIC DNA]</scope>
    <source>
        <strain evidence="3 4">JC819</strain>
    </source>
</reference>
<comment type="caution">
    <text evidence="3">The sequence shown here is derived from an EMBL/GenBank/DDBJ whole genome shotgun (WGS) entry which is preliminary data.</text>
</comment>
<dbReference type="InterPro" id="IPR036514">
    <property type="entry name" value="SGNH_hydro_sf"/>
</dbReference>
<keyword evidence="1" id="KW-0812">Transmembrane</keyword>
<dbReference type="CDD" id="cd00229">
    <property type="entry name" value="SGNH_hydrolase"/>
    <property type="match status" value="1"/>
</dbReference>
<dbReference type="Gene3D" id="3.40.50.1110">
    <property type="entry name" value="SGNH hydrolase"/>
    <property type="match status" value="1"/>
</dbReference>
<keyword evidence="3" id="KW-0378">Hydrolase</keyword>
<keyword evidence="1" id="KW-0472">Membrane</keyword>
<protein>
    <submittedName>
        <fullName evidence="3">SGNH/GDSL hydrolase family protein</fullName>
    </submittedName>
</protein>
<dbReference type="InterPro" id="IPR013830">
    <property type="entry name" value="SGNH_hydro"/>
</dbReference>
<dbReference type="SUPFAM" id="SSF52266">
    <property type="entry name" value="SGNH hydrolase"/>
    <property type="match status" value="1"/>
</dbReference>
<keyword evidence="4" id="KW-1185">Reference proteome</keyword>
<evidence type="ECO:0000313" key="3">
    <source>
        <dbReference type="EMBL" id="MDM4015330.1"/>
    </source>
</evidence>
<feature type="domain" description="SGNH hydrolase-type esterase" evidence="2">
    <location>
        <begin position="112"/>
        <end position="285"/>
    </location>
</feature>
<name>A0ABT7PFR1_9BACT</name>
<feature type="transmembrane region" description="Helical" evidence="1">
    <location>
        <begin position="20"/>
        <end position="42"/>
    </location>
</feature>
<evidence type="ECO:0000313" key="4">
    <source>
        <dbReference type="Proteomes" id="UP001239462"/>
    </source>
</evidence>
<evidence type="ECO:0000259" key="2">
    <source>
        <dbReference type="Pfam" id="PF13472"/>
    </source>
</evidence>
<dbReference type="EMBL" id="JASZZN010000005">
    <property type="protein sequence ID" value="MDM4015330.1"/>
    <property type="molecule type" value="Genomic_DNA"/>
</dbReference>
<dbReference type="RefSeq" id="WP_289162820.1">
    <property type="nucleotide sequence ID" value="NZ_JASZZN010000005.1"/>
</dbReference>
<dbReference type="Proteomes" id="UP001239462">
    <property type="component" value="Unassembled WGS sequence"/>
</dbReference>
<dbReference type="GO" id="GO:0016787">
    <property type="term" value="F:hydrolase activity"/>
    <property type="evidence" value="ECO:0007669"/>
    <property type="project" value="UniProtKB-KW"/>
</dbReference>